<evidence type="ECO:0000313" key="2">
    <source>
        <dbReference type="Proteomes" id="UP000265520"/>
    </source>
</evidence>
<reference evidence="1 2" key="1">
    <citation type="journal article" date="2018" name="Front. Plant Sci.">
        <title>Red Clover (Trifolium pratense) and Zigzag Clover (T. medium) - A Picture of Genomic Similarities and Differences.</title>
        <authorList>
            <person name="Dluhosova J."/>
            <person name="Istvanek J."/>
            <person name="Nedelnik J."/>
            <person name="Repkova J."/>
        </authorList>
    </citation>
    <scope>NUCLEOTIDE SEQUENCE [LARGE SCALE GENOMIC DNA]</scope>
    <source>
        <strain evidence="2">cv. 10/8</strain>
        <tissue evidence="1">Leaf</tissue>
    </source>
</reference>
<dbReference type="EMBL" id="LXQA011361551">
    <property type="protein sequence ID" value="MCI94622.1"/>
    <property type="molecule type" value="Genomic_DNA"/>
</dbReference>
<comment type="caution">
    <text evidence="1">The sequence shown here is derived from an EMBL/GenBank/DDBJ whole genome shotgun (WGS) entry which is preliminary data.</text>
</comment>
<keyword evidence="2" id="KW-1185">Reference proteome</keyword>
<accession>A0A392W4J7</accession>
<dbReference type="Proteomes" id="UP000265520">
    <property type="component" value="Unassembled WGS sequence"/>
</dbReference>
<organism evidence="1 2">
    <name type="scientific">Trifolium medium</name>
    <dbReference type="NCBI Taxonomy" id="97028"/>
    <lineage>
        <taxon>Eukaryota</taxon>
        <taxon>Viridiplantae</taxon>
        <taxon>Streptophyta</taxon>
        <taxon>Embryophyta</taxon>
        <taxon>Tracheophyta</taxon>
        <taxon>Spermatophyta</taxon>
        <taxon>Magnoliopsida</taxon>
        <taxon>eudicotyledons</taxon>
        <taxon>Gunneridae</taxon>
        <taxon>Pentapetalae</taxon>
        <taxon>rosids</taxon>
        <taxon>fabids</taxon>
        <taxon>Fabales</taxon>
        <taxon>Fabaceae</taxon>
        <taxon>Papilionoideae</taxon>
        <taxon>50 kb inversion clade</taxon>
        <taxon>NPAAA clade</taxon>
        <taxon>Hologalegina</taxon>
        <taxon>IRL clade</taxon>
        <taxon>Trifolieae</taxon>
        <taxon>Trifolium</taxon>
    </lineage>
</organism>
<protein>
    <submittedName>
        <fullName evidence="1">Uncharacterized protein</fullName>
    </submittedName>
</protein>
<proteinExistence type="predicted"/>
<sequence>MLLAGGHHVVQQHALQLMIQRHPLKSSEEVVAKRE</sequence>
<dbReference type="AlphaFoldDB" id="A0A392W4J7"/>
<evidence type="ECO:0000313" key="1">
    <source>
        <dbReference type="EMBL" id="MCI94622.1"/>
    </source>
</evidence>
<feature type="non-terminal residue" evidence="1">
    <location>
        <position position="35"/>
    </location>
</feature>
<name>A0A392W4J7_9FABA</name>